<protein>
    <submittedName>
        <fullName evidence="1">Uncharacterized protein</fullName>
    </submittedName>
</protein>
<proteinExistence type="predicted"/>
<evidence type="ECO:0000313" key="2">
    <source>
        <dbReference type="Proteomes" id="UP001501170"/>
    </source>
</evidence>
<keyword evidence="2" id="KW-1185">Reference proteome</keyword>
<organism evidence="1 2">
    <name type="scientific">Gordonia cholesterolivorans</name>
    <dbReference type="NCBI Taxonomy" id="559625"/>
    <lineage>
        <taxon>Bacteria</taxon>
        <taxon>Bacillati</taxon>
        <taxon>Actinomycetota</taxon>
        <taxon>Actinomycetes</taxon>
        <taxon>Mycobacteriales</taxon>
        <taxon>Gordoniaceae</taxon>
        <taxon>Gordonia</taxon>
    </lineage>
</organism>
<dbReference type="Proteomes" id="UP001501170">
    <property type="component" value="Unassembled WGS sequence"/>
</dbReference>
<accession>A0ABN3HCJ5</accession>
<evidence type="ECO:0000313" key="1">
    <source>
        <dbReference type="EMBL" id="GAA2375917.1"/>
    </source>
</evidence>
<dbReference type="EMBL" id="BAAARB010000005">
    <property type="protein sequence ID" value="GAA2375917.1"/>
    <property type="molecule type" value="Genomic_DNA"/>
</dbReference>
<comment type="caution">
    <text evidence="1">The sequence shown here is derived from an EMBL/GenBank/DDBJ whole genome shotgun (WGS) entry which is preliminary data.</text>
</comment>
<name>A0ABN3HCJ5_9ACTN</name>
<reference evidence="1 2" key="1">
    <citation type="journal article" date="2019" name="Int. J. Syst. Evol. Microbiol.">
        <title>The Global Catalogue of Microorganisms (GCM) 10K type strain sequencing project: providing services to taxonomists for standard genome sequencing and annotation.</title>
        <authorList>
            <consortium name="The Broad Institute Genomics Platform"/>
            <consortium name="The Broad Institute Genome Sequencing Center for Infectious Disease"/>
            <person name="Wu L."/>
            <person name="Ma J."/>
        </authorList>
    </citation>
    <scope>NUCLEOTIDE SEQUENCE [LARGE SCALE GENOMIC DNA]</scope>
    <source>
        <strain evidence="1 2">JCM 16227</strain>
    </source>
</reference>
<gene>
    <name evidence="1" type="ORF">GCM10009855_14020</name>
</gene>
<sequence length="65" mass="6498">MAKQTERGRRVSPRTMAKIAGVAAIFVVGMAAGGACSTGGLDRDSVESCLPITTAAQLDQCGGAS</sequence>
<dbReference type="RefSeq" id="WP_346075608.1">
    <property type="nucleotide sequence ID" value="NZ_BAAARB010000005.1"/>
</dbReference>